<dbReference type="Proteomes" id="UP000005239">
    <property type="component" value="Unassembled WGS sequence"/>
</dbReference>
<keyword evidence="2" id="KW-1185">Reference proteome</keyword>
<dbReference type="EnsemblMetazoa" id="PPA37333.1">
    <property type="protein sequence ID" value="PPA37333.1"/>
    <property type="gene ID" value="WBGene00275702"/>
</dbReference>
<reference evidence="1" key="2">
    <citation type="submission" date="2022-06" db="UniProtKB">
        <authorList>
            <consortium name="EnsemblMetazoa"/>
        </authorList>
    </citation>
    <scope>IDENTIFICATION</scope>
    <source>
        <strain evidence="1">PS312</strain>
    </source>
</reference>
<organism evidence="1 2">
    <name type="scientific">Pristionchus pacificus</name>
    <name type="common">Parasitic nematode worm</name>
    <dbReference type="NCBI Taxonomy" id="54126"/>
    <lineage>
        <taxon>Eukaryota</taxon>
        <taxon>Metazoa</taxon>
        <taxon>Ecdysozoa</taxon>
        <taxon>Nematoda</taxon>
        <taxon>Chromadorea</taxon>
        <taxon>Rhabditida</taxon>
        <taxon>Rhabditina</taxon>
        <taxon>Diplogasteromorpha</taxon>
        <taxon>Diplogasteroidea</taxon>
        <taxon>Neodiplogasteridae</taxon>
        <taxon>Pristionchus</taxon>
    </lineage>
</organism>
<reference evidence="2" key="1">
    <citation type="journal article" date="2008" name="Nat. Genet.">
        <title>The Pristionchus pacificus genome provides a unique perspective on nematode lifestyle and parasitism.</title>
        <authorList>
            <person name="Dieterich C."/>
            <person name="Clifton S.W."/>
            <person name="Schuster L.N."/>
            <person name="Chinwalla A."/>
            <person name="Delehaunty K."/>
            <person name="Dinkelacker I."/>
            <person name="Fulton L."/>
            <person name="Fulton R."/>
            <person name="Godfrey J."/>
            <person name="Minx P."/>
            <person name="Mitreva M."/>
            <person name="Roeseler W."/>
            <person name="Tian H."/>
            <person name="Witte H."/>
            <person name="Yang S.P."/>
            <person name="Wilson R.K."/>
            <person name="Sommer R.J."/>
        </authorList>
    </citation>
    <scope>NUCLEOTIDE SEQUENCE [LARGE SCALE GENOMIC DNA]</scope>
    <source>
        <strain evidence="2">PS312</strain>
    </source>
</reference>
<dbReference type="PANTHER" id="PTHR31552:SF8">
    <property type="entry name" value="SERPENTINE RECEPTOR CLASS GAMMA"/>
    <property type="match status" value="1"/>
</dbReference>
<gene>
    <name evidence="1" type="primary">WBGene00275702</name>
</gene>
<dbReference type="PANTHER" id="PTHR31552">
    <property type="entry name" value="SERPENTINE RECEPTOR CLASS GAMMA"/>
    <property type="match status" value="1"/>
</dbReference>
<sequence>MSLLFLVPQFYYFQNACSLLLTFDRFAAIHATIRNTDWWKKVYGSTTICALVLCFVLNAASRYAINGDIFIENSNPSNNMLSLRQLVKIERTTTVAREIPFFLISFCIFIAQVLGLAIVTFRNDSIKVLFGIIIASPDPADPTIRSLSSFTFNVMYFVSDLFSIGPALSKNPYLHFSLHLTGQSDEKGLATREMNFFNAINQLFHSKLYSSPAWPDSSFYFGRIEKESGKKSQYNLNRQP</sequence>
<accession>A0A2A6BTU1</accession>
<accession>A0A8R1UPQ6</accession>
<name>A0A2A6BTU1_PRIPA</name>
<protein>
    <submittedName>
        <fullName evidence="1">Uncharacterized protein</fullName>
    </submittedName>
</protein>
<evidence type="ECO:0000313" key="1">
    <source>
        <dbReference type="EnsemblMetazoa" id="PPA37333.1"/>
    </source>
</evidence>
<proteinExistence type="predicted"/>
<dbReference type="AlphaFoldDB" id="A0A2A6BTU1"/>
<evidence type="ECO:0000313" key="2">
    <source>
        <dbReference type="Proteomes" id="UP000005239"/>
    </source>
</evidence>